<organism evidence="2 3">
    <name type="scientific">Variovorax ginsengisoli</name>
    <dbReference type="NCBI Taxonomy" id="363844"/>
    <lineage>
        <taxon>Bacteria</taxon>
        <taxon>Pseudomonadati</taxon>
        <taxon>Pseudomonadota</taxon>
        <taxon>Betaproteobacteria</taxon>
        <taxon>Burkholderiales</taxon>
        <taxon>Comamonadaceae</taxon>
        <taxon>Variovorax</taxon>
    </lineage>
</organism>
<dbReference type="InterPro" id="IPR000073">
    <property type="entry name" value="AB_hydrolase_1"/>
</dbReference>
<accession>A0ABT8SDW6</accession>
<dbReference type="PANTHER" id="PTHR43798">
    <property type="entry name" value="MONOACYLGLYCEROL LIPASE"/>
    <property type="match status" value="1"/>
</dbReference>
<dbReference type="Proteomes" id="UP001169027">
    <property type="component" value="Unassembled WGS sequence"/>
</dbReference>
<dbReference type="InterPro" id="IPR050266">
    <property type="entry name" value="AB_hydrolase_sf"/>
</dbReference>
<dbReference type="GO" id="GO:0016787">
    <property type="term" value="F:hydrolase activity"/>
    <property type="evidence" value="ECO:0007669"/>
    <property type="project" value="UniProtKB-KW"/>
</dbReference>
<comment type="caution">
    <text evidence="2">The sequence shown here is derived from an EMBL/GenBank/DDBJ whole genome shotgun (WGS) entry which is preliminary data.</text>
</comment>
<feature type="domain" description="AB hydrolase-1" evidence="1">
    <location>
        <begin position="23"/>
        <end position="255"/>
    </location>
</feature>
<protein>
    <submittedName>
        <fullName evidence="2">Alpha/beta hydrolase</fullName>
    </submittedName>
</protein>
<dbReference type="SUPFAM" id="SSF53474">
    <property type="entry name" value="alpha/beta-Hydrolases"/>
    <property type="match status" value="1"/>
</dbReference>
<dbReference type="PANTHER" id="PTHR43798:SF29">
    <property type="entry name" value="AB HYDROLASE-1 DOMAIN-CONTAINING PROTEIN"/>
    <property type="match status" value="1"/>
</dbReference>
<dbReference type="RefSeq" id="WP_301814632.1">
    <property type="nucleotide sequence ID" value="NZ_JAUJZH010000029.1"/>
</dbReference>
<gene>
    <name evidence="2" type="ORF">Q2T77_30070</name>
</gene>
<dbReference type="InterPro" id="IPR029058">
    <property type="entry name" value="AB_hydrolase_fold"/>
</dbReference>
<evidence type="ECO:0000259" key="1">
    <source>
        <dbReference type="Pfam" id="PF12697"/>
    </source>
</evidence>
<dbReference type="Gene3D" id="3.40.50.1820">
    <property type="entry name" value="alpha/beta hydrolase"/>
    <property type="match status" value="1"/>
</dbReference>
<keyword evidence="2" id="KW-0378">Hydrolase</keyword>
<name>A0ABT8SDW6_9BURK</name>
<evidence type="ECO:0000313" key="2">
    <source>
        <dbReference type="EMBL" id="MDO1536539.1"/>
    </source>
</evidence>
<proteinExistence type="predicted"/>
<keyword evidence="3" id="KW-1185">Reference proteome</keyword>
<evidence type="ECO:0000313" key="3">
    <source>
        <dbReference type="Proteomes" id="UP001169027"/>
    </source>
</evidence>
<dbReference type="Pfam" id="PF12697">
    <property type="entry name" value="Abhydrolase_6"/>
    <property type="match status" value="1"/>
</dbReference>
<dbReference type="EMBL" id="JAUKVY010000029">
    <property type="protein sequence ID" value="MDO1536539.1"/>
    <property type="molecule type" value="Genomic_DNA"/>
</dbReference>
<reference evidence="2" key="1">
    <citation type="submission" date="2023-06" db="EMBL/GenBank/DDBJ databases">
        <authorList>
            <person name="Jiang Y."/>
            <person name="Liu Q."/>
        </authorList>
    </citation>
    <scope>NUCLEOTIDE SEQUENCE</scope>
    <source>
        <strain evidence="2">CGMCC 1.12090</strain>
    </source>
</reference>
<sequence length="265" mass="27790">MSTPARAGDIAFLTHGNSDATPVVLAHSILSSGAMWSSQASLLVEHGFFVVCIDARGHGASGATPAPYSMDGLADDTVSVLDTLKIERAHYVGLSLGGMSGVGLGLRHADRLLSLCLCDMRADTPAAAAAPWDERIAIAQAARSCAPLAEPTLERWFGRAFLEANASTASLLRNVASTTSVDGFAGCARAIQAMDYLAVVDRVETPTSLIVGARDGTLPDAMRALAQRIRGAVFEVIEDAGHLPNVERPDAFNAALLRHLERTVA</sequence>